<evidence type="ECO:0000256" key="5">
    <source>
        <dbReference type="SAM" id="Phobius"/>
    </source>
</evidence>
<comment type="caution">
    <text evidence="6">The sequence shown here is derived from an EMBL/GenBank/DDBJ whole genome shotgun (WGS) entry which is preliminary data.</text>
</comment>
<dbReference type="Pfam" id="PF13564">
    <property type="entry name" value="DoxX_2"/>
    <property type="match status" value="1"/>
</dbReference>
<protein>
    <submittedName>
        <fullName evidence="6">DoxX family protein</fullName>
    </submittedName>
</protein>
<organism evidence="6 7">
    <name type="scientific">Sphingomonas albertensis</name>
    <dbReference type="NCBI Taxonomy" id="2762591"/>
    <lineage>
        <taxon>Bacteria</taxon>
        <taxon>Pseudomonadati</taxon>
        <taxon>Pseudomonadota</taxon>
        <taxon>Alphaproteobacteria</taxon>
        <taxon>Sphingomonadales</taxon>
        <taxon>Sphingomonadaceae</taxon>
        <taxon>Sphingomonas</taxon>
    </lineage>
</organism>
<accession>A0ABR7APR1</accession>
<gene>
    <name evidence="6" type="ORF">H8S47_12185</name>
</gene>
<evidence type="ECO:0000256" key="2">
    <source>
        <dbReference type="ARBA" id="ARBA00022692"/>
    </source>
</evidence>
<keyword evidence="2 5" id="KW-0812">Transmembrane</keyword>
<reference evidence="6 7" key="1">
    <citation type="submission" date="2020-08" db="EMBL/GenBank/DDBJ databases">
        <title>Putative novel bacterial strains isolated from necrotic wheat leaf tissues caused by Xanthomonas translucens.</title>
        <authorList>
            <person name="Tambong J.T."/>
        </authorList>
    </citation>
    <scope>NUCLEOTIDE SEQUENCE [LARGE SCALE GENOMIC DNA]</scope>
    <source>
        <strain evidence="7">DOAB 1063</strain>
    </source>
</reference>
<dbReference type="InterPro" id="IPR032808">
    <property type="entry name" value="DoxX"/>
</dbReference>
<name>A0ABR7APR1_9SPHN</name>
<evidence type="ECO:0000313" key="6">
    <source>
        <dbReference type="EMBL" id="MBC3942434.1"/>
    </source>
</evidence>
<feature type="transmembrane region" description="Helical" evidence="5">
    <location>
        <begin position="39"/>
        <end position="58"/>
    </location>
</feature>
<keyword evidence="7" id="KW-1185">Reference proteome</keyword>
<dbReference type="RefSeq" id="WP_187504125.1">
    <property type="nucleotide sequence ID" value="NZ_CP162536.1"/>
</dbReference>
<feature type="transmembrane region" description="Helical" evidence="5">
    <location>
        <begin position="70"/>
        <end position="91"/>
    </location>
</feature>
<keyword evidence="3 5" id="KW-1133">Transmembrane helix</keyword>
<keyword evidence="4 5" id="KW-0472">Membrane</keyword>
<sequence length="153" mass="16172">MTFWLDLGGVAARTDRPIGQTTAAATGVLPFAQWMGRTLSAIVVVLLMADGAAQLVSLPMLRAEMKASDFPFALSPVVGAITMTCVVLYAIPHTAMLGAILLSGFLGGAICLHLRLGEIGSPTQIICLVLGIMIWGGLYLRDPRLRALLPLRA</sequence>
<comment type="subcellular location">
    <subcellularLocation>
        <location evidence="1">Membrane</location>
        <topology evidence="1">Multi-pass membrane protein</topology>
    </subcellularLocation>
</comment>
<evidence type="ECO:0000256" key="4">
    <source>
        <dbReference type="ARBA" id="ARBA00023136"/>
    </source>
</evidence>
<evidence type="ECO:0000256" key="1">
    <source>
        <dbReference type="ARBA" id="ARBA00004141"/>
    </source>
</evidence>
<dbReference type="EMBL" id="JACONT010000025">
    <property type="protein sequence ID" value="MBC3942434.1"/>
    <property type="molecule type" value="Genomic_DNA"/>
</dbReference>
<dbReference type="Proteomes" id="UP000597613">
    <property type="component" value="Unassembled WGS sequence"/>
</dbReference>
<feature type="transmembrane region" description="Helical" evidence="5">
    <location>
        <begin position="123"/>
        <end position="140"/>
    </location>
</feature>
<evidence type="ECO:0000313" key="7">
    <source>
        <dbReference type="Proteomes" id="UP000597613"/>
    </source>
</evidence>
<proteinExistence type="predicted"/>
<feature type="transmembrane region" description="Helical" evidence="5">
    <location>
        <begin position="97"/>
        <end position="116"/>
    </location>
</feature>
<evidence type="ECO:0000256" key="3">
    <source>
        <dbReference type="ARBA" id="ARBA00022989"/>
    </source>
</evidence>